<name>A0A0E9WNX2_ANGAN</name>
<reference evidence="1" key="1">
    <citation type="submission" date="2014-11" db="EMBL/GenBank/DDBJ databases">
        <authorList>
            <person name="Amaro Gonzalez C."/>
        </authorList>
    </citation>
    <scope>NUCLEOTIDE SEQUENCE</scope>
</reference>
<dbReference type="EMBL" id="GBXM01016515">
    <property type="protein sequence ID" value="JAH92062.1"/>
    <property type="molecule type" value="Transcribed_RNA"/>
</dbReference>
<sequence>MRKSNLEWKICRNTNVYTHRKTCEILRPKCGGHSTFL</sequence>
<proteinExistence type="predicted"/>
<reference evidence="1" key="2">
    <citation type="journal article" date="2015" name="Fish Shellfish Immunol.">
        <title>Early steps in the European eel (Anguilla anguilla)-Vibrio vulnificus interaction in the gills: Role of the RtxA13 toxin.</title>
        <authorList>
            <person name="Callol A."/>
            <person name="Pajuelo D."/>
            <person name="Ebbesson L."/>
            <person name="Teles M."/>
            <person name="MacKenzie S."/>
            <person name="Amaro C."/>
        </authorList>
    </citation>
    <scope>NUCLEOTIDE SEQUENCE</scope>
</reference>
<accession>A0A0E9WNX2</accession>
<evidence type="ECO:0000313" key="1">
    <source>
        <dbReference type="EMBL" id="JAH92062.1"/>
    </source>
</evidence>
<organism evidence="1">
    <name type="scientific">Anguilla anguilla</name>
    <name type="common">European freshwater eel</name>
    <name type="synonym">Muraena anguilla</name>
    <dbReference type="NCBI Taxonomy" id="7936"/>
    <lineage>
        <taxon>Eukaryota</taxon>
        <taxon>Metazoa</taxon>
        <taxon>Chordata</taxon>
        <taxon>Craniata</taxon>
        <taxon>Vertebrata</taxon>
        <taxon>Euteleostomi</taxon>
        <taxon>Actinopterygii</taxon>
        <taxon>Neopterygii</taxon>
        <taxon>Teleostei</taxon>
        <taxon>Anguilliformes</taxon>
        <taxon>Anguillidae</taxon>
        <taxon>Anguilla</taxon>
    </lineage>
</organism>
<dbReference type="AlphaFoldDB" id="A0A0E9WNX2"/>
<protein>
    <submittedName>
        <fullName evidence="1">Uncharacterized protein</fullName>
    </submittedName>
</protein>